<dbReference type="WBParaSite" id="L893_g210.t1">
    <property type="protein sequence ID" value="L893_g210.t1"/>
    <property type="gene ID" value="L893_g210"/>
</dbReference>
<organism evidence="2 3">
    <name type="scientific">Steinernema glaseri</name>
    <dbReference type="NCBI Taxonomy" id="37863"/>
    <lineage>
        <taxon>Eukaryota</taxon>
        <taxon>Metazoa</taxon>
        <taxon>Ecdysozoa</taxon>
        <taxon>Nematoda</taxon>
        <taxon>Chromadorea</taxon>
        <taxon>Rhabditida</taxon>
        <taxon>Tylenchina</taxon>
        <taxon>Panagrolaimomorpha</taxon>
        <taxon>Strongyloidoidea</taxon>
        <taxon>Steinernematidae</taxon>
        <taxon>Steinernema</taxon>
    </lineage>
</organism>
<evidence type="ECO:0000313" key="3">
    <source>
        <dbReference type="WBParaSite" id="L893_g210.t1"/>
    </source>
</evidence>
<evidence type="ECO:0000313" key="2">
    <source>
        <dbReference type="Proteomes" id="UP000095287"/>
    </source>
</evidence>
<dbReference type="Gene3D" id="3.30.710.10">
    <property type="entry name" value="Potassium Channel Kv1.1, Chain A"/>
    <property type="match status" value="1"/>
</dbReference>
<dbReference type="AlphaFoldDB" id="A0A1I7YY12"/>
<accession>A0A1I7YY12</accession>
<keyword evidence="2" id="KW-1185">Reference proteome</keyword>
<reference evidence="3" key="1">
    <citation type="submission" date="2016-11" db="UniProtKB">
        <authorList>
            <consortium name="WormBaseParasite"/>
        </authorList>
    </citation>
    <scope>IDENTIFICATION</scope>
</reference>
<dbReference type="PANTHER" id="PTHR22744:SF14">
    <property type="entry name" value="BTB DOMAIN-CONTAINING PROTEIN-RELATED"/>
    <property type="match status" value="1"/>
</dbReference>
<name>A0A1I7YY12_9BILA</name>
<dbReference type="InterPro" id="IPR011333">
    <property type="entry name" value="SKP1/BTB/POZ_sf"/>
</dbReference>
<dbReference type="PROSITE" id="PS50097">
    <property type="entry name" value="BTB"/>
    <property type="match status" value="1"/>
</dbReference>
<dbReference type="PANTHER" id="PTHR22744">
    <property type="entry name" value="HELIX LOOP HELIX PROTEIN 21-RELATED"/>
    <property type="match status" value="1"/>
</dbReference>
<dbReference type="SMART" id="SM00225">
    <property type="entry name" value="BTB"/>
    <property type="match status" value="1"/>
</dbReference>
<protein>
    <submittedName>
        <fullName evidence="3">BTB domain-containing protein</fullName>
    </submittedName>
</protein>
<dbReference type="SUPFAM" id="SSF54695">
    <property type="entry name" value="POZ domain"/>
    <property type="match status" value="1"/>
</dbReference>
<dbReference type="Pfam" id="PF00651">
    <property type="entry name" value="BTB"/>
    <property type="match status" value="1"/>
</dbReference>
<dbReference type="Proteomes" id="UP000095287">
    <property type="component" value="Unplaced"/>
</dbReference>
<proteinExistence type="predicted"/>
<dbReference type="InterPro" id="IPR000210">
    <property type="entry name" value="BTB/POZ_dom"/>
</dbReference>
<sequence length="313" mass="36143">MATYRAKWDMTATKEQLLRPSGHESMVIQIGDLGYKIEALITGGYGGKPQALTIELICDTFNTNAAILYNFTYHCRLIVSGAGQRLLEKKDSGSVSYVANPIGFDFSEKQVPFLDELSISMDVRFDSFRTLDLSQYSPFHADTLLIVRKNMQIYVSKSLLSYYSPFFNEFFQSNNYIQLQPITYYGVSATSTVYYLDVEFYGFLIFIYCIYGFREPDLSLVYEPLTTVMDLPLQYQCPMAMEKIESNLMAIHPPMNERLFEKADECGMYRLISQLLKTLTIDELKDLSNRCMYEECFTPSTRHMIMEEMADYL</sequence>
<evidence type="ECO:0000259" key="1">
    <source>
        <dbReference type="PROSITE" id="PS50097"/>
    </source>
</evidence>
<feature type="domain" description="BTB" evidence="1">
    <location>
        <begin position="141"/>
        <end position="211"/>
    </location>
</feature>